<evidence type="ECO:0000256" key="1">
    <source>
        <dbReference type="ARBA" id="ARBA00005690"/>
    </source>
</evidence>
<keyword evidence="8" id="KW-0708">Seed storage protein</keyword>
<dbReference type="CDD" id="cd04476">
    <property type="entry name" value="RPA1_DBD_C"/>
    <property type="match status" value="1"/>
</dbReference>
<dbReference type="InterPro" id="IPR013955">
    <property type="entry name" value="Rep_factor-A_C"/>
</dbReference>
<evidence type="ECO:0000256" key="8">
    <source>
        <dbReference type="ARBA" id="ARBA00023129"/>
    </source>
</evidence>
<organism evidence="10 11">
    <name type="scientific">Brassica rapa subsp. trilocularis</name>
    <dbReference type="NCBI Taxonomy" id="1813537"/>
    <lineage>
        <taxon>Eukaryota</taxon>
        <taxon>Viridiplantae</taxon>
        <taxon>Streptophyta</taxon>
        <taxon>Embryophyta</taxon>
        <taxon>Tracheophyta</taxon>
        <taxon>Spermatophyta</taxon>
        <taxon>Magnoliopsida</taxon>
        <taxon>eudicotyledons</taxon>
        <taxon>Gunneridae</taxon>
        <taxon>Pentapetalae</taxon>
        <taxon>rosids</taxon>
        <taxon>malvids</taxon>
        <taxon>Brassicales</taxon>
        <taxon>Brassicaceae</taxon>
        <taxon>Brassiceae</taxon>
        <taxon>Brassica</taxon>
    </lineage>
</organism>
<dbReference type="PANTHER" id="PTHR35496:SF11">
    <property type="entry name" value="BIFUNCTIONAL INHIBITOR_PLANT LIPID TRANSFER PROTEIN_SEED STORAGE HELICAL DOMAIN-CONTAINING PROTEIN"/>
    <property type="match status" value="1"/>
</dbReference>
<evidence type="ECO:0000256" key="5">
    <source>
        <dbReference type="ARBA" id="ARBA00022771"/>
    </source>
</evidence>
<feature type="domain" description="Bifunctional inhibitor/plant lipid transfer protein/seed storage helical" evidence="9">
    <location>
        <begin position="228"/>
        <end position="337"/>
    </location>
</feature>
<dbReference type="SMART" id="SM00499">
    <property type="entry name" value="AAI"/>
    <property type="match status" value="3"/>
</dbReference>
<accession>A0ABQ7NTG1</accession>
<keyword evidence="6" id="KW-0862">Zinc</keyword>
<dbReference type="Gene3D" id="1.10.110.10">
    <property type="entry name" value="Plant lipid-transfer and hydrophobic proteins"/>
    <property type="match status" value="3"/>
</dbReference>
<evidence type="ECO:0000256" key="3">
    <source>
        <dbReference type="ARBA" id="ARBA00022723"/>
    </source>
</evidence>
<reference evidence="10 11" key="1">
    <citation type="submission" date="2021-03" db="EMBL/GenBank/DDBJ databases">
        <authorList>
            <person name="King G.J."/>
            <person name="Bancroft I."/>
            <person name="Baten A."/>
            <person name="Bloomfield J."/>
            <person name="Borpatragohain P."/>
            <person name="He Z."/>
            <person name="Irish N."/>
            <person name="Irwin J."/>
            <person name="Liu K."/>
            <person name="Mauleon R.P."/>
            <person name="Moore J."/>
            <person name="Morris R."/>
            <person name="Ostergaard L."/>
            <person name="Wang B."/>
            <person name="Wells R."/>
        </authorList>
    </citation>
    <scope>NUCLEOTIDE SEQUENCE [LARGE SCALE GENOMIC DNA]</scope>
    <source>
        <strain evidence="10">R-o-18</strain>
        <tissue evidence="10">Leaf</tissue>
    </source>
</reference>
<dbReference type="EMBL" id="JADBGQ010000001">
    <property type="protein sequence ID" value="KAG5414099.1"/>
    <property type="molecule type" value="Genomic_DNA"/>
</dbReference>
<sequence length="673" mass="75796">MPTTNVDADGRPLFFCNTCDKKHNDVISRFKLIAHVKDDSGEANFLLFDANAQQIVRHSAAELYDENEDEDFLPEAVSDLFGKRVLFEISVDADNIKGKSSQYVVRLATDDREMVEEFADLPPKPVLMLESAYDISSGSGGFTATPLSKEKANKMTKVALRINTLLTRNSLKRNSRATTLAFFFLLTNASIYRTVVEVDEDDATNPAGPFRIPKCRKEFQQAQHLKACQQWLHKQAMQSGSGPSWTLDGEFDFEDDMENPQGPQQRPPLLQQCCNELHQEEPLCVCPTLKGASKAVKQQVRQQGQMQGQQMQHVISRIYQTATHLPKVCNIPQVSLFLVSATLAFFFLLTNASVYRTVVEVDEDATNPAGPFRIPKCRKEFQQAQHLRACQQWLHKQAMQSGSGPSWTLDGEFDFEDDMENPQGPQQRPPLLQQCCNELHQEEPLCVCPTLKGASKAVKQQVRQQGQMQGQQMQHIISRIYQTATHLPKVCNIPQLFLVSATLAFFFLLTNASVYRTVVEVDEDATNPAGPFRIPKCRKEFQQAQHLRACQQWLHKQAMQSGSGPSWTLDGEFDFDDDMENPQGPQQRPPLLQQCCNELHQEEPLCVCPTLKGASKAVKQQVRQQGGQQGQQGQQLQQVISRIYQTATHLPKVCNIPQVSICPFQKTMPGPSY</sequence>
<evidence type="ECO:0000256" key="2">
    <source>
        <dbReference type="ARBA" id="ARBA00008262"/>
    </source>
</evidence>
<feature type="domain" description="Bifunctional inhibitor/plant lipid transfer protein/seed storage helical" evidence="9">
    <location>
        <begin position="390"/>
        <end position="497"/>
    </location>
</feature>
<evidence type="ECO:0000313" key="10">
    <source>
        <dbReference type="EMBL" id="KAG5414099.1"/>
    </source>
</evidence>
<keyword evidence="7" id="KW-0238">DNA-binding</keyword>
<dbReference type="InterPro" id="IPR012340">
    <property type="entry name" value="NA-bd_OB-fold"/>
</dbReference>
<keyword evidence="3" id="KW-0479">Metal-binding</keyword>
<dbReference type="InterPro" id="IPR036312">
    <property type="entry name" value="Bifun_inhib/LTP/seed_sf"/>
</dbReference>
<dbReference type="SUPFAM" id="SSF50249">
    <property type="entry name" value="Nucleic acid-binding proteins"/>
    <property type="match status" value="1"/>
</dbReference>
<evidence type="ECO:0000259" key="9">
    <source>
        <dbReference type="SMART" id="SM00499"/>
    </source>
</evidence>
<protein>
    <recommendedName>
        <fullName evidence="9">Bifunctional inhibitor/plant lipid transfer protein/seed storage helical domain-containing protein</fullName>
    </recommendedName>
</protein>
<evidence type="ECO:0000313" key="11">
    <source>
        <dbReference type="Proteomes" id="UP000823674"/>
    </source>
</evidence>
<evidence type="ECO:0000256" key="4">
    <source>
        <dbReference type="ARBA" id="ARBA00022761"/>
    </source>
</evidence>
<dbReference type="Pfam" id="PF00234">
    <property type="entry name" value="Tryp_alpha_amyl"/>
    <property type="match status" value="3"/>
</dbReference>
<dbReference type="InterPro" id="IPR000617">
    <property type="entry name" value="Napin/2SS/CON"/>
</dbReference>
<dbReference type="Pfam" id="PF08646">
    <property type="entry name" value="Rep_fac-A_C"/>
    <property type="match status" value="1"/>
</dbReference>
<dbReference type="InterPro" id="IPR016140">
    <property type="entry name" value="Bifunc_inhib/LTP/seed_store"/>
</dbReference>
<dbReference type="Gene3D" id="2.40.50.140">
    <property type="entry name" value="Nucleic acid-binding proteins"/>
    <property type="match status" value="1"/>
</dbReference>
<evidence type="ECO:0000256" key="6">
    <source>
        <dbReference type="ARBA" id="ARBA00022833"/>
    </source>
</evidence>
<dbReference type="Proteomes" id="UP000823674">
    <property type="component" value="Chromosome A01"/>
</dbReference>
<dbReference type="CDD" id="cd00261">
    <property type="entry name" value="AAI_SS"/>
    <property type="match status" value="3"/>
</dbReference>
<keyword evidence="4" id="KW-0758">Storage protein</keyword>
<evidence type="ECO:0000256" key="7">
    <source>
        <dbReference type="ARBA" id="ARBA00023125"/>
    </source>
</evidence>
<proteinExistence type="inferred from homology"/>
<keyword evidence="5" id="KW-0863">Zinc-finger</keyword>
<keyword evidence="11" id="KW-1185">Reference proteome</keyword>
<dbReference type="PRINTS" id="PR00496">
    <property type="entry name" value="NAPIN"/>
</dbReference>
<gene>
    <name evidence="10" type="primary">A01p019890.1_BraROA</name>
    <name evidence="10" type="ORF">IGI04_001666</name>
</gene>
<dbReference type="PANTHER" id="PTHR35496">
    <property type="entry name" value="2S SEED STORAGE PROTEIN 1-RELATED"/>
    <property type="match status" value="1"/>
</dbReference>
<comment type="similarity">
    <text evidence="1">Belongs to the replication factor A protein 1 family.</text>
</comment>
<dbReference type="SUPFAM" id="SSF47699">
    <property type="entry name" value="Bifunctional inhibitor/lipid-transfer protein/seed storage 2S albumin"/>
    <property type="match status" value="3"/>
</dbReference>
<name>A0ABQ7NTG1_BRACM</name>
<comment type="similarity">
    <text evidence="2">Belongs to the 2S seed storage albumins family.</text>
</comment>
<dbReference type="InterPro" id="IPR047192">
    <property type="entry name" value="Euk_RPA1_DBD_C"/>
</dbReference>
<feature type="domain" description="Bifunctional inhibitor/plant lipid transfer protein/seed storage helical" evidence="9">
    <location>
        <begin position="550"/>
        <end position="662"/>
    </location>
</feature>
<comment type="caution">
    <text evidence="10">The sequence shown here is derived from an EMBL/GenBank/DDBJ whole genome shotgun (WGS) entry which is preliminary data.</text>
</comment>